<reference evidence="1 2" key="1">
    <citation type="submission" date="2022-10" db="EMBL/GenBank/DDBJ databases">
        <title>Luteolibacter arcticus strain CCTCC AB 2014275, whole genome shotgun sequencing project.</title>
        <authorList>
            <person name="Zhao G."/>
            <person name="Shen L."/>
        </authorList>
    </citation>
    <scope>NUCLEOTIDE SEQUENCE [LARGE SCALE GENOMIC DNA]</scope>
    <source>
        <strain evidence="1 2">CCTCC AB 2014275</strain>
    </source>
</reference>
<dbReference type="Proteomes" id="UP001320876">
    <property type="component" value="Unassembled WGS sequence"/>
</dbReference>
<comment type="caution">
    <text evidence="1">The sequence shown here is derived from an EMBL/GenBank/DDBJ whole genome shotgun (WGS) entry which is preliminary data.</text>
</comment>
<evidence type="ECO:0000313" key="1">
    <source>
        <dbReference type="EMBL" id="MCW1926479.1"/>
    </source>
</evidence>
<dbReference type="Gene3D" id="3.30.559.30">
    <property type="entry name" value="Nonribosomal peptide synthetase, condensation domain"/>
    <property type="match status" value="1"/>
</dbReference>
<proteinExistence type="predicted"/>
<evidence type="ECO:0000313" key="2">
    <source>
        <dbReference type="Proteomes" id="UP001320876"/>
    </source>
</evidence>
<protein>
    <submittedName>
        <fullName evidence="1">Uncharacterized protein</fullName>
    </submittedName>
</protein>
<name>A0ABT3GSG8_9BACT</name>
<accession>A0ABT3GSG8</accession>
<dbReference type="EMBL" id="JAPDDT010000027">
    <property type="protein sequence ID" value="MCW1926479.1"/>
    <property type="molecule type" value="Genomic_DNA"/>
</dbReference>
<dbReference type="SUPFAM" id="SSF52777">
    <property type="entry name" value="CoA-dependent acyltransferases"/>
    <property type="match status" value="1"/>
</dbReference>
<organism evidence="1 2">
    <name type="scientific">Luteolibacter arcticus</name>
    <dbReference type="NCBI Taxonomy" id="1581411"/>
    <lineage>
        <taxon>Bacteria</taxon>
        <taxon>Pseudomonadati</taxon>
        <taxon>Verrucomicrobiota</taxon>
        <taxon>Verrucomicrobiia</taxon>
        <taxon>Verrucomicrobiales</taxon>
        <taxon>Verrucomicrobiaceae</taxon>
        <taxon>Luteolibacter</taxon>
    </lineage>
</organism>
<gene>
    <name evidence="1" type="ORF">OKA05_28265</name>
</gene>
<sequence>MPATLRPASSSDPIRPWFEALESMGEFVGIRFGHIKPGSKEVEWYFLSHIEVDGIGGFAKLLRDRGAELHDLPQITHPAPLSWGAFVRTIPQLLAPRRRLKWKKLPAGQPSPTNAPSPAVAWHAFDEEQTSDIRRSARTSQVTVNSMLLKYLDRAVRPYLEDPSQAIPWMVPVNMRGKADQPQDTANHSSYVGIRVFASEGARDVQRHIYESLAKGRHCANWKAFDATRFTSPAMKRHLIRTDRATSQWNLGSFSNLGVWDADKHIDAPDCQGTWLFAPPTLSIQLIGAGCVTFQGKLSLTLHVHPDLTTAPEVPAEWMRRWVREIETGFPESR</sequence>
<dbReference type="RefSeq" id="WP_264490587.1">
    <property type="nucleotide sequence ID" value="NZ_JAPDDT010000027.1"/>
</dbReference>
<keyword evidence="2" id="KW-1185">Reference proteome</keyword>